<sequence length="138" mass="15547">MKSVAGVEHGFGPVDEQRVKDALRTMPYSDGEKRRNSFQSFEDAVGYGLCRGCWVASRRLRCDFLELLGWAWLDTMRDPRLLVKSWERAGVAGVVNHFRWACLAGYKRAKGKGRPDMALSQREVPSGLYVGEDGMFNG</sequence>
<accession>A0A8S5TCP9</accession>
<reference evidence="1" key="1">
    <citation type="journal article" date="2021" name="Proc. Natl. Acad. Sci. U.S.A.">
        <title>A Catalog of Tens of Thousands of Viruses from Human Metagenomes Reveals Hidden Associations with Chronic Diseases.</title>
        <authorList>
            <person name="Tisza M.J."/>
            <person name="Buck C.B."/>
        </authorList>
    </citation>
    <scope>NUCLEOTIDE SEQUENCE</scope>
    <source>
        <strain evidence="1">Ctesc4</strain>
    </source>
</reference>
<organism evidence="1">
    <name type="scientific">Phage sp. ctesc4</name>
    <dbReference type="NCBI Taxonomy" id="2828008"/>
    <lineage>
        <taxon>Viruses</taxon>
    </lineage>
</organism>
<proteinExistence type="predicted"/>
<evidence type="ECO:0000313" key="1">
    <source>
        <dbReference type="EMBL" id="DAF61084.1"/>
    </source>
</evidence>
<dbReference type="EMBL" id="BK032802">
    <property type="protein sequence ID" value="DAF61084.1"/>
    <property type="molecule type" value="Genomic_DNA"/>
</dbReference>
<name>A0A8S5TCP9_9VIRU</name>
<protein>
    <submittedName>
        <fullName evidence="1">Uncharacterized protein</fullName>
    </submittedName>
</protein>